<evidence type="ECO:0000256" key="1">
    <source>
        <dbReference type="ARBA" id="ARBA00023002"/>
    </source>
</evidence>
<dbReference type="SUPFAM" id="SSF51735">
    <property type="entry name" value="NAD(P)-binding Rossmann-fold domains"/>
    <property type="match status" value="1"/>
</dbReference>
<dbReference type="AlphaFoldDB" id="A0A9N9QMK0"/>
<dbReference type="Gene3D" id="3.40.50.720">
    <property type="entry name" value="NAD(P)-binding Rossmann-like Domain"/>
    <property type="match status" value="1"/>
</dbReference>
<evidence type="ECO:0000313" key="2">
    <source>
        <dbReference type="EMBL" id="CAG9765392.1"/>
    </source>
</evidence>
<dbReference type="Proteomes" id="UP001152799">
    <property type="component" value="Chromosome 2"/>
</dbReference>
<gene>
    <name evidence="2" type="ORF">CEUTPL_LOCUS5998</name>
</gene>
<dbReference type="EMBL" id="OU892278">
    <property type="protein sequence ID" value="CAG9765392.1"/>
    <property type="molecule type" value="Genomic_DNA"/>
</dbReference>
<evidence type="ECO:0000313" key="3">
    <source>
        <dbReference type="Proteomes" id="UP001152799"/>
    </source>
</evidence>
<dbReference type="InterPro" id="IPR036291">
    <property type="entry name" value="NAD(P)-bd_dom_sf"/>
</dbReference>
<sequence>MLLSIVIYGILIAFIVKMVLKSGYTFYHGPECLVGKVAIVTGGNKGIGFEVSRCLASRGCKVIIACRSNAENERQNLIQTTKNEQIYVKHLDLKSFESVRNFAKEIYKTESKIDILVNNAGVAADTGLSGDGLDPVVQTNLFGPFLLTHLLADLLKKSNDARIVFTSSIMAFINDLTVENVNPEPKDRRVEDFLTVYGNTKLAEIIISNKISEKLKKYGVKSNALHPGMISTNIWQGFDVKPLQFYELICKWVTLISVFFYARTPYEGAQGIIELAISDKHKETSGKFYWAYRMTTIFPDPWKLKNEKLCDAIWSKLETVVKLKPEEKLK</sequence>
<dbReference type="OrthoDB" id="191139at2759"/>
<organism evidence="2 3">
    <name type="scientific">Ceutorhynchus assimilis</name>
    <name type="common">cabbage seed weevil</name>
    <dbReference type="NCBI Taxonomy" id="467358"/>
    <lineage>
        <taxon>Eukaryota</taxon>
        <taxon>Metazoa</taxon>
        <taxon>Ecdysozoa</taxon>
        <taxon>Arthropoda</taxon>
        <taxon>Hexapoda</taxon>
        <taxon>Insecta</taxon>
        <taxon>Pterygota</taxon>
        <taxon>Neoptera</taxon>
        <taxon>Endopterygota</taxon>
        <taxon>Coleoptera</taxon>
        <taxon>Polyphaga</taxon>
        <taxon>Cucujiformia</taxon>
        <taxon>Curculionidae</taxon>
        <taxon>Ceutorhynchinae</taxon>
        <taxon>Ceutorhynchus</taxon>
    </lineage>
</organism>
<dbReference type="InterPro" id="IPR002347">
    <property type="entry name" value="SDR_fam"/>
</dbReference>
<accession>A0A9N9QMK0</accession>
<dbReference type="PRINTS" id="PR00081">
    <property type="entry name" value="GDHRDH"/>
</dbReference>
<dbReference type="GO" id="GO:0016491">
    <property type="term" value="F:oxidoreductase activity"/>
    <property type="evidence" value="ECO:0007669"/>
    <property type="project" value="UniProtKB-KW"/>
</dbReference>
<name>A0A9N9QMK0_9CUCU</name>
<protein>
    <submittedName>
        <fullName evidence="2">Uncharacterized protein</fullName>
    </submittedName>
</protein>
<dbReference type="PANTHER" id="PTHR43157">
    <property type="entry name" value="PHOSPHATIDYLINOSITOL-GLYCAN BIOSYNTHESIS CLASS F PROTEIN-RELATED"/>
    <property type="match status" value="1"/>
</dbReference>
<proteinExistence type="predicted"/>
<dbReference type="PANTHER" id="PTHR43157:SF31">
    <property type="entry name" value="PHOSPHATIDYLINOSITOL-GLYCAN BIOSYNTHESIS CLASS F PROTEIN"/>
    <property type="match status" value="1"/>
</dbReference>
<dbReference type="Pfam" id="PF00106">
    <property type="entry name" value="adh_short"/>
    <property type="match status" value="1"/>
</dbReference>
<keyword evidence="3" id="KW-1185">Reference proteome</keyword>
<reference evidence="2" key="1">
    <citation type="submission" date="2022-01" db="EMBL/GenBank/DDBJ databases">
        <authorList>
            <person name="King R."/>
        </authorList>
    </citation>
    <scope>NUCLEOTIDE SEQUENCE</scope>
</reference>
<keyword evidence="1" id="KW-0560">Oxidoreductase</keyword>